<dbReference type="SFLD" id="SFLDG01125">
    <property type="entry name" value="C1.1:_Acid_Phosphatase_Like"/>
    <property type="match status" value="1"/>
</dbReference>
<dbReference type="EMBL" id="JAJNEC010000005">
    <property type="protein sequence ID" value="MCD2423719.1"/>
    <property type="molecule type" value="Genomic_DNA"/>
</dbReference>
<dbReference type="InterPro" id="IPR006423">
    <property type="entry name" value="Lipo_e_P4"/>
</dbReference>
<dbReference type="Gene3D" id="3.40.50.1000">
    <property type="entry name" value="HAD superfamily/HAD-like"/>
    <property type="match status" value="1"/>
</dbReference>
<dbReference type="InterPro" id="IPR036412">
    <property type="entry name" value="HAD-like_sf"/>
</dbReference>
<dbReference type="PANTHER" id="PTHR31284">
    <property type="entry name" value="ACID PHOSPHATASE-LIKE PROTEIN"/>
    <property type="match status" value="1"/>
</dbReference>
<proteinExistence type="predicted"/>
<dbReference type="SUPFAM" id="SSF56784">
    <property type="entry name" value="HAD-like"/>
    <property type="match status" value="1"/>
</dbReference>
<keyword evidence="3" id="KW-1185">Reference proteome</keyword>
<organism evidence="2 3">
    <name type="scientific">Niabella pedocola</name>
    <dbReference type="NCBI Taxonomy" id="1752077"/>
    <lineage>
        <taxon>Bacteria</taxon>
        <taxon>Pseudomonadati</taxon>
        <taxon>Bacteroidota</taxon>
        <taxon>Chitinophagia</taxon>
        <taxon>Chitinophagales</taxon>
        <taxon>Chitinophagaceae</taxon>
        <taxon>Niabella</taxon>
    </lineage>
</organism>
<dbReference type="Pfam" id="PF03767">
    <property type="entry name" value="Acid_phosphat_B"/>
    <property type="match status" value="1"/>
</dbReference>
<sequence>MMKQLSFFIAVLILCSCRSVPQRAQARAHSLSLMPEAPAWGALWQQRAAEYRALSYQAYNTARFRLDQILEQPSSRPMAIVTDVDETVLDNSPYYIHLATQHAGYSDASWVEWTKKIACDSVPGAPSFFQYAASKGVTIFYITNRIAGDRLQTVANLEKYHFPNADTGHLMLMGTTSDKESRRRAVLKDYDIVMLLGDNLGDFSSLFDNHSMDSRYNWTETYKDTFGKKFIVLPNNMYGSWEDGYYQGKKLRTVADSNAVLQQLSNYY</sequence>
<evidence type="ECO:0000313" key="2">
    <source>
        <dbReference type="EMBL" id="MCD2423719.1"/>
    </source>
</evidence>
<protein>
    <submittedName>
        <fullName evidence="2">5'-nucleotidase, lipoprotein e(P4) family</fullName>
    </submittedName>
</protein>
<evidence type="ECO:0000256" key="1">
    <source>
        <dbReference type="ARBA" id="ARBA00022729"/>
    </source>
</evidence>
<keyword evidence="1" id="KW-0732">Signal</keyword>
<reference evidence="2 3" key="1">
    <citation type="submission" date="2021-11" db="EMBL/GenBank/DDBJ databases">
        <title>Genomic of Niabella pedocola.</title>
        <authorList>
            <person name="Wu T."/>
        </authorList>
    </citation>
    <scope>NUCLEOTIDE SEQUENCE [LARGE SCALE GENOMIC DNA]</scope>
    <source>
        <strain evidence="2 3">JCM 31011</strain>
    </source>
</reference>
<dbReference type="RefSeq" id="WP_231004979.1">
    <property type="nucleotide sequence ID" value="NZ_JAJNEC010000005.1"/>
</dbReference>
<comment type="caution">
    <text evidence="2">The sequence shown here is derived from an EMBL/GenBank/DDBJ whole genome shotgun (WGS) entry which is preliminary data.</text>
</comment>
<dbReference type="PROSITE" id="PS51257">
    <property type="entry name" value="PROKAR_LIPOPROTEIN"/>
    <property type="match status" value="1"/>
</dbReference>
<keyword evidence="2" id="KW-0449">Lipoprotein</keyword>
<dbReference type="SFLD" id="SFLDS00003">
    <property type="entry name" value="Haloacid_Dehalogenase"/>
    <property type="match status" value="1"/>
</dbReference>
<dbReference type="InterPro" id="IPR023214">
    <property type="entry name" value="HAD_sf"/>
</dbReference>
<evidence type="ECO:0000313" key="3">
    <source>
        <dbReference type="Proteomes" id="UP001199816"/>
    </source>
</evidence>
<accession>A0ABS8PRL1</accession>
<dbReference type="InterPro" id="IPR005519">
    <property type="entry name" value="Acid_phosphat_B-like"/>
</dbReference>
<dbReference type="PANTHER" id="PTHR31284:SF10">
    <property type="entry name" value="ACID PHOSPHATASE-LIKE PROTEIN"/>
    <property type="match status" value="1"/>
</dbReference>
<dbReference type="PIRSF" id="PIRSF019271">
    <property type="entry name" value="Acid_Ptase_C"/>
    <property type="match status" value="1"/>
</dbReference>
<name>A0ABS8PRL1_9BACT</name>
<dbReference type="NCBIfam" id="TIGR01533">
    <property type="entry name" value="lipo_e_P4"/>
    <property type="match status" value="1"/>
</dbReference>
<dbReference type="Proteomes" id="UP001199816">
    <property type="component" value="Unassembled WGS sequence"/>
</dbReference>
<gene>
    <name evidence="2" type="ORF">LQ567_13160</name>
</gene>